<dbReference type="EC" id="4.2.99.18" evidence="10"/>
<comment type="cofactor">
    <cofactor evidence="10">
        <name>[4Fe-4S] cluster</name>
        <dbReference type="ChEBI" id="CHEBI:49883"/>
    </cofactor>
    <text evidence="10">Binds 1 [4Fe-4S] cluster.</text>
</comment>
<keyword evidence="12" id="KW-0540">Nuclease</keyword>
<keyword evidence="7 10" id="KW-0411">Iron-sulfur</keyword>
<evidence type="ECO:0000256" key="8">
    <source>
        <dbReference type="ARBA" id="ARBA00023204"/>
    </source>
</evidence>
<dbReference type="PATRIC" id="fig|1618448.3.peg.415"/>
<dbReference type="HAMAP" id="MF_00942">
    <property type="entry name" value="Nth"/>
    <property type="match status" value="1"/>
</dbReference>
<comment type="caution">
    <text evidence="12">The sequence shown here is derived from an EMBL/GenBank/DDBJ whole genome shotgun (WGS) entry which is preliminary data.</text>
</comment>
<dbReference type="InterPro" id="IPR011257">
    <property type="entry name" value="DNA_glycosylase"/>
</dbReference>
<feature type="binding site" evidence="10">
    <location>
        <position position="208"/>
    </location>
    <ligand>
        <name>[4Fe-4S] cluster</name>
        <dbReference type="ChEBI" id="CHEBI:49883"/>
    </ligand>
</feature>
<dbReference type="AlphaFoldDB" id="A0A0G1W2V5"/>
<dbReference type="SMART" id="SM00478">
    <property type="entry name" value="ENDO3c"/>
    <property type="match status" value="1"/>
</dbReference>
<dbReference type="Pfam" id="PF00730">
    <property type="entry name" value="HhH-GPD"/>
    <property type="match status" value="1"/>
</dbReference>
<keyword evidence="6 10" id="KW-0408">Iron</keyword>
<keyword evidence="10" id="KW-0456">Lyase</keyword>
<name>A0A0G1W2V5_9BACT</name>
<keyword evidence="10" id="KW-0238">DNA-binding</keyword>
<dbReference type="PROSITE" id="PS01155">
    <property type="entry name" value="ENDONUCLEASE_III_2"/>
    <property type="match status" value="1"/>
</dbReference>
<feature type="binding site" evidence="10">
    <location>
        <position position="218"/>
    </location>
    <ligand>
        <name>[4Fe-4S] cluster</name>
        <dbReference type="ChEBI" id="CHEBI:49883"/>
    </ligand>
</feature>
<reference evidence="12 13" key="1">
    <citation type="journal article" date="2015" name="Nature">
        <title>rRNA introns, odd ribosomes, and small enigmatic genomes across a large radiation of phyla.</title>
        <authorList>
            <person name="Brown C.T."/>
            <person name="Hug L.A."/>
            <person name="Thomas B.C."/>
            <person name="Sharon I."/>
            <person name="Castelle C.J."/>
            <person name="Singh A."/>
            <person name="Wilkins M.J."/>
            <person name="Williams K.H."/>
            <person name="Banfield J.F."/>
        </authorList>
    </citation>
    <scope>NUCLEOTIDE SEQUENCE [LARGE SCALE GENOMIC DNA]</scope>
</reference>
<comment type="function">
    <text evidence="10">DNA repair enzyme that has both DNA N-glycosylase activity and AP-lyase activity. The DNA N-glycosylase activity releases various damaged pyrimidines from DNA by cleaving the N-glycosidic bond, leaving an AP (apurinic/apyrimidinic) site. The AP-lyase activity cleaves the phosphodiester bond 3' to the AP site by a beta-elimination, leaving a 3'-terminal unsaturated sugar and a product with a terminal 5'-phosphate.</text>
</comment>
<dbReference type="InterPro" id="IPR004036">
    <property type="entry name" value="Endonuclease-III-like_CS2"/>
</dbReference>
<accession>A0A0G1W2V5</accession>
<organism evidence="12 13">
    <name type="scientific">Candidatus Gottesmanbacteria bacterium GW2011_GWB1_49_7</name>
    <dbReference type="NCBI Taxonomy" id="1618448"/>
    <lineage>
        <taxon>Bacteria</taxon>
        <taxon>Candidatus Gottesmaniibacteriota</taxon>
    </lineage>
</organism>
<evidence type="ECO:0000256" key="10">
    <source>
        <dbReference type="HAMAP-Rule" id="MF_00942"/>
    </source>
</evidence>
<dbReference type="GO" id="GO:0046872">
    <property type="term" value="F:metal ion binding"/>
    <property type="evidence" value="ECO:0007669"/>
    <property type="project" value="UniProtKB-KW"/>
</dbReference>
<keyword evidence="9 10" id="KW-0326">Glycosidase</keyword>
<evidence type="ECO:0000256" key="3">
    <source>
        <dbReference type="ARBA" id="ARBA00022723"/>
    </source>
</evidence>
<feature type="binding site" evidence="10">
    <location>
        <position position="224"/>
    </location>
    <ligand>
        <name>[4Fe-4S] cluster</name>
        <dbReference type="ChEBI" id="CHEBI:49883"/>
    </ligand>
</feature>
<keyword evidence="4 10" id="KW-0227">DNA damage</keyword>
<dbReference type="PANTHER" id="PTHR10359:SF18">
    <property type="entry name" value="ENDONUCLEASE III"/>
    <property type="match status" value="1"/>
</dbReference>
<evidence type="ECO:0000256" key="2">
    <source>
        <dbReference type="ARBA" id="ARBA00022485"/>
    </source>
</evidence>
<proteinExistence type="inferred from homology"/>
<keyword evidence="3 10" id="KW-0479">Metal-binding</keyword>
<evidence type="ECO:0000256" key="6">
    <source>
        <dbReference type="ARBA" id="ARBA00023004"/>
    </source>
</evidence>
<dbReference type="CDD" id="cd00056">
    <property type="entry name" value="ENDO3c"/>
    <property type="match status" value="1"/>
</dbReference>
<keyword evidence="2 10" id="KW-0004">4Fe-4S</keyword>
<gene>
    <name evidence="10" type="primary">nth</name>
    <name evidence="12" type="ORF">UY48_C0007G0004</name>
</gene>
<keyword evidence="8 10" id="KW-0234">DNA repair</keyword>
<dbReference type="Gene3D" id="1.10.1670.10">
    <property type="entry name" value="Helix-hairpin-Helix base-excision DNA repair enzymes (C-terminal)"/>
    <property type="match status" value="1"/>
</dbReference>
<dbReference type="GO" id="GO:0003677">
    <property type="term" value="F:DNA binding"/>
    <property type="evidence" value="ECO:0007669"/>
    <property type="project" value="UniProtKB-UniRule"/>
</dbReference>
<dbReference type="GO" id="GO:0019104">
    <property type="term" value="F:DNA N-glycosylase activity"/>
    <property type="evidence" value="ECO:0007669"/>
    <property type="project" value="UniProtKB-UniRule"/>
</dbReference>
<dbReference type="InterPro" id="IPR000445">
    <property type="entry name" value="HhH_motif"/>
</dbReference>
<evidence type="ECO:0000313" key="13">
    <source>
        <dbReference type="Proteomes" id="UP000034588"/>
    </source>
</evidence>
<dbReference type="EMBL" id="LCQD01000007">
    <property type="protein sequence ID" value="KKW12915.1"/>
    <property type="molecule type" value="Genomic_DNA"/>
</dbReference>
<dbReference type="InterPro" id="IPR005759">
    <property type="entry name" value="Nth"/>
</dbReference>
<dbReference type="FunFam" id="1.10.340.30:FF:000001">
    <property type="entry name" value="Endonuclease III"/>
    <property type="match status" value="1"/>
</dbReference>
<feature type="binding site" evidence="10">
    <location>
        <position position="215"/>
    </location>
    <ligand>
        <name>[4Fe-4S] cluster</name>
        <dbReference type="ChEBI" id="CHEBI:49883"/>
    </ligand>
</feature>
<dbReference type="Pfam" id="PF00633">
    <property type="entry name" value="HHH"/>
    <property type="match status" value="1"/>
</dbReference>
<evidence type="ECO:0000256" key="7">
    <source>
        <dbReference type="ARBA" id="ARBA00023014"/>
    </source>
</evidence>
<evidence type="ECO:0000259" key="11">
    <source>
        <dbReference type="SMART" id="SM00478"/>
    </source>
</evidence>
<comment type="catalytic activity">
    <reaction evidence="10">
        <text>2'-deoxyribonucleotide-(2'-deoxyribose 5'-phosphate)-2'-deoxyribonucleotide-DNA = a 3'-end 2'-deoxyribonucleotide-(2,3-dehydro-2,3-deoxyribose 5'-phosphate)-DNA + a 5'-end 5'-phospho-2'-deoxyribonucleoside-DNA + H(+)</text>
        <dbReference type="Rhea" id="RHEA:66592"/>
        <dbReference type="Rhea" id="RHEA-COMP:13180"/>
        <dbReference type="Rhea" id="RHEA-COMP:16897"/>
        <dbReference type="Rhea" id="RHEA-COMP:17067"/>
        <dbReference type="ChEBI" id="CHEBI:15378"/>
        <dbReference type="ChEBI" id="CHEBI:136412"/>
        <dbReference type="ChEBI" id="CHEBI:157695"/>
        <dbReference type="ChEBI" id="CHEBI:167181"/>
        <dbReference type="EC" id="4.2.99.18"/>
    </reaction>
</comment>
<keyword evidence="5 10" id="KW-0378">Hydrolase</keyword>
<dbReference type="Gene3D" id="1.10.340.30">
    <property type="entry name" value="Hypothetical protein, domain 2"/>
    <property type="match status" value="1"/>
</dbReference>
<dbReference type="InterPro" id="IPR023170">
    <property type="entry name" value="HhH_base_excis_C"/>
</dbReference>
<evidence type="ECO:0000256" key="1">
    <source>
        <dbReference type="ARBA" id="ARBA00008343"/>
    </source>
</evidence>
<keyword evidence="12" id="KW-0255">Endonuclease</keyword>
<dbReference type="SUPFAM" id="SSF48150">
    <property type="entry name" value="DNA-glycosylase"/>
    <property type="match status" value="1"/>
</dbReference>
<evidence type="ECO:0000256" key="4">
    <source>
        <dbReference type="ARBA" id="ARBA00022763"/>
    </source>
</evidence>
<dbReference type="Proteomes" id="UP000034588">
    <property type="component" value="Unassembled WGS sequence"/>
</dbReference>
<dbReference type="PANTHER" id="PTHR10359">
    <property type="entry name" value="A/G-SPECIFIC ADENINE GLYCOSYLASE/ENDONUCLEASE III"/>
    <property type="match status" value="1"/>
</dbReference>
<evidence type="ECO:0000313" key="12">
    <source>
        <dbReference type="EMBL" id="KKW12915.1"/>
    </source>
</evidence>
<dbReference type="GO" id="GO:0006285">
    <property type="term" value="P:base-excision repair, AP site formation"/>
    <property type="evidence" value="ECO:0007669"/>
    <property type="project" value="TreeGrafter"/>
</dbReference>
<dbReference type="InterPro" id="IPR003265">
    <property type="entry name" value="HhH-GPD_domain"/>
</dbReference>
<dbReference type="PIRSF" id="PIRSF001435">
    <property type="entry name" value="Nth"/>
    <property type="match status" value="1"/>
</dbReference>
<dbReference type="GO" id="GO:0140078">
    <property type="term" value="F:class I DNA-(apurinic or apyrimidinic site) endonuclease activity"/>
    <property type="evidence" value="ECO:0007669"/>
    <property type="project" value="UniProtKB-EC"/>
</dbReference>
<sequence length="229" mass="25889">MIEDICNILKKTYPHAKIVLRYRTPWELLVAVMLSAQCTDVMVNKVMEKLFAKYRTLEDYIRADLTAFEKDIKSTGFYRAKAKNVLAAARLVKDKFNGVVPKTMEELLTIPGVARKTANVVLGNAYGVFPGIAVDTHVLRLSQRLRLVNLTKIGGKRDVTFTKRGKTMVDFKKDADPVKIERELMTVIPKKDWFTTTYLLIDHGRAVCKAQNPNCTACALNKHCPVSRV</sequence>
<feature type="domain" description="HhH-GPD" evidence="11">
    <location>
        <begin position="34"/>
        <end position="206"/>
    </location>
</feature>
<protein>
    <recommendedName>
        <fullName evidence="10">Endonuclease III</fullName>
        <ecNumber evidence="10">4.2.99.18</ecNumber>
    </recommendedName>
    <alternativeName>
        <fullName evidence="10">DNA-(apurinic or apyrimidinic site) lyase</fullName>
    </alternativeName>
</protein>
<dbReference type="GO" id="GO:0051539">
    <property type="term" value="F:4 iron, 4 sulfur cluster binding"/>
    <property type="evidence" value="ECO:0007669"/>
    <property type="project" value="UniProtKB-UniRule"/>
</dbReference>
<evidence type="ECO:0000256" key="5">
    <source>
        <dbReference type="ARBA" id="ARBA00022801"/>
    </source>
</evidence>
<evidence type="ECO:0000256" key="9">
    <source>
        <dbReference type="ARBA" id="ARBA00023295"/>
    </source>
</evidence>
<comment type="similarity">
    <text evidence="1 10">Belongs to the Nth/MutY family.</text>
</comment>